<evidence type="ECO:0000313" key="11">
    <source>
        <dbReference type="Proteomes" id="UP000749311"/>
    </source>
</evidence>
<evidence type="ECO:0000256" key="5">
    <source>
        <dbReference type="ARBA" id="ARBA00022692"/>
    </source>
</evidence>
<evidence type="ECO:0000256" key="4">
    <source>
        <dbReference type="ARBA" id="ARBA00022475"/>
    </source>
</evidence>
<evidence type="ECO:0000256" key="1">
    <source>
        <dbReference type="ARBA" id="ARBA00004651"/>
    </source>
</evidence>
<keyword evidence="4" id="KW-1003">Cell membrane</keyword>
<name>A0ABX0SH82_9ACTN</name>
<comment type="similarity">
    <text evidence="2">Belongs to the autoinducer-2 exporter (AI-2E) (TC 2.A.86) family.</text>
</comment>
<proteinExistence type="inferred from homology"/>
<keyword evidence="6 9" id="KW-1133">Transmembrane helix</keyword>
<dbReference type="EMBL" id="JAAMOZ010000001">
    <property type="protein sequence ID" value="NIH57754.1"/>
    <property type="molecule type" value="Genomic_DNA"/>
</dbReference>
<feature type="transmembrane region" description="Helical" evidence="9">
    <location>
        <begin position="90"/>
        <end position="112"/>
    </location>
</feature>
<evidence type="ECO:0000256" key="8">
    <source>
        <dbReference type="SAM" id="MobiDB-lite"/>
    </source>
</evidence>
<dbReference type="PANTHER" id="PTHR21716">
    <property type="entry name" value="TRANSMEMBRANE PROTEIN"/>
    <property type="match status" value="1"/>
</dbReference>
<evidence type="ECO:0000256" key="2">
    <source>
        <dbReference type="ARBA" id="ARBA00009773"/>
    </source>
</evidence>
<gene>
    <name evidence="10" type="ORF">FB473_002399</name>
</gene>
<keyword evidence="11" id="KW-1185">Reference proteome</keyword>
<dbReference type="PANTHER" id="PTHR21716:SF53">
    <property type="entry name" value="PERMEASE PERM-RELATED"/>
    <property type="match status" value="1"/>
</dbReference>
<evidence type="ECO:0000256" key="7">
    <source>
        <dbReference type="ARBA" id="ARBA00023136"/>
    </source>
</evidence>
<protein>
    <submittedName>
        <fullName evidence="10">PurR-regulated permease PerM</fullName>
    </submittedName>
</protein>
<dbReference type="Pfam" id="PF01594">
    <property type="entry name" value="AI-2E_transport"/>
    <property type="match status" value="1"/>
</dbReference>
<evidence type="ECO:0000256" key="9">
    <source>
        <dbReference type="SAM" id="Phobius"/>
    </source>
</evidence>
<organism evidence="10 11">
    <name type="scientific">Brooklawnia cerclae</name>
    <dbReference type="NCBI Taxonomy" id="349934"/>
    <lineage>
        <taxon>Bacteria</taxon>
        <taxon>Bacillati</taxon>
        <taxon>Actinomycetota</taxon>
        <taxon>Actinomycetes</taxon>
        <taxon>Propionibacteriales</taxon>
        <taxon>Propionibacteriaceae</taxon>
        <taxon>Brooklawnia</taxon>
    </lineage>
</organism>
<feature type="region of interest" description="Disordered" evidence="8">
    <location>
        <begin position="363"/>
        <end position="394"/>
    </location>
</feature>
<dbReference type="InterPro" id="IPR002549">
    <property type="entry name" value="AI-2E-like"/>
</dbReference>
<evidence type="ECO:0000256" key="3">
    <source>
        <dbReference type="ARBA" id="ARBA00022448"/>
    </source>
</evidence>
<feature type="transmembrane region" description="Helical" evidence="9">
    <location>
        <begin position="325"/>
        <end position="353"/>
    </location>
</feature>
<evidence type="ECO:0000313" key="10">
    <source>
        <dbReference type="EMBL" id="NIH57754.1"/>
    </source>
</evidence>
<keyword evidence="5 9" id="KW-0812">Transmembrane</keyword>
<feature type="transmembrane region" description="Helical" evidence="9">
    <location>
        <begin position="57"/>
        <end position="78"/>
    </location>
</feature>
<keyword evidence="7 9" id="KW-0472">Membrane</keyword>
<feature type="transmembrane region" description="Helical" evidence="9">
    <location>
        <begin position="163"/>
        <end position="192"/>
    </location>
</feature>
<evidence type="ECO:0000256" key="6">
    <source>
        <dbReference type="ARBA" id="ARBA00022989"/>
    </source>
</evidence>
<dbReference type="Proteomes" id="UP000749311">
    <property type="component" value="Unassembled WGS sequence"/>
</dbReference>
<feature type="transmembrane region" description="Helical" evidence="9">
    <location>
        <begin position="33"/>
        <end position="51"/>
    </location>
</feature>
<comment type="subcellular location">
    <subcellularLocation>
        <location evidence="1">Cell membrane</location>
        <topology evidence="1">Multi-pass membrane protein</topology>
    </subcellularLocation>
</comment>
<keyword evidence="3" id="KW-0813">Transport</keyword>
<feature type="transmembrane region" description="Helical" evidence="9">
    <location>
        <begin position="204"/>
        <end position="225"/>
    </location>
</feature>
<reference evidence="10 11" key="1">
    <citation type="submission" date="2020-02" db="EMBL/GenBank/DDBJ databases">
        <title>Sequencing the genomes of 1000 actinobacteria strains.</title>
        <authorList>
            <person name="Klenk H.-P."/>
        </authorList>
    </citation>
    <scope>NUCLEOTIDE SEQUENCE [LARGE SCALE GENOMIC DNA]</scope>
    <source>
        <strain evidence="10 11">DSM 19609</strain>
    </source>
</reference>
<comment type="caution">
    <text evidence="10">The sequence shown here is derived from an EMBL/GenBank/DDBJ whole genome shotgun (WGS) entry which is preliminary data.</text>
</comment>
<accession>A0ABX0SH82</accession>
<sequence>MPASTSGDSTDPRASTRDDLAYVPLWLRVGAGWSWRLLVVGAAVVGLWTFGSKLGQIVVPVLLAVLIASGMSPMTAWLQRKGAPRWLGALASLLVLVLVVSGLLALVGAQIASQWQQLSTTATTGFSEVLEWLATGPLRISEAQVNDWIRQMVSAVEDSRDQIATWAATAGSGIGSFFAGLVTTLFVAFFFLKDGRRITGAFAKVLPGYALATISPAVSGGWTALTHYVRAAVAVAAIDGVGAGLGALILGSNLWLAIMALTFVCSFVPILGAMIAGTVAVVVVLVTLGPIKAVIMLVVFVAVMGVESHLLQPLLLGRAVEIHPLLVLLGITAGAILAGIAGAFFAIPLIAFVSGCIRSADPDPGPETPGRRLPNLHDLQLPTRGRRPDDVQGP</sequence>
<dbReference type="RefSeq" id="WP_243863562.1">
    <property type="nucleotide sequence ID" value="NZ_BAAAOO010000007.1"/>
</dbReference>